<dbReference type="InterPro" id="IPR026992">
    <property type="entry name" value="DIOX_N"/>
</dbReference>
<dbReference type="Pfam" id="PF03171">
    <property type="entry name" value="2OG-FeII_Oxy"/>
    <property type="match status" value="3"/>
</dbReference>
<dbReference type="PROSITE" id="PS51471">
    <property type="entry name" value="FE2OG_OXY"/>
    <property type="match status" value="2"/>
</dbReference>
<dbReference type="Gene3D" id="2.60.120.330">
    <property type="entry name" value="B-lactam Antibiotic, Isopenicillin N Synthase, Chain"/>
    <property type="match status" value="2"/>
</dbReference>
<dbReference type="InterPro" id="IPR050295">
    <property type="entry name" value="Plant_2OG-oxidoreductases"/>
</dbReference>
<dbReference type="PANTHER" id="PTHR47991">
    <property type="entry name" value="OXOGLUTARATE/IRON-DEPENDENT DIOXYGENASE"/>
    <property type="match status" value="1"/>
</dbReference>
<feature type="domain" description="Fe2OG dioxygenase" evidence="4">
    <location>
        <begin position="207"/>
        <end position="307"/>
    </location>
</feature>
<comment type="caution">
    <text evidence="5">The sequence shown here is derived from an EMBL/GenBank/DDBJ whole genome shotgun (WGS) entry which is preliminary data.</text>
</comment>
<dbReference type="SUPFAM" id="SSF51197">
    <property type="entry name" value="Clavaminate synthase-like"/>
    <property type="match status" value="3"/>
</dbReference>
<evidence type="ECO:0000256" key="1">
    <source>
        <dbReference type="ARBA" id="ARBA00008056"/>
    </source>
</evidence>
<dbReference type="InterPro" id="IPR005123">
    <property type="entry name" value="Oxoglu/Fe-dep_dioxygenase_dom"/>
</dbReference>
<organism evidence="5 6">
    <name type="scientific">Dillenia turbinata</name>
    <dbReference type="NCBI Taxonomy" id="194707"/>
    <lineage>
        <taxon>Eukaryota</taxon>
        <taxon>Viridiplantae</taxon>
        <taxon>Streptophyta</taxon>
        <taxon>Embryophyta</taxon>
        <taxon>Tracheophyta</taxon>
        <taxon>Spermatophyta</taxon>
        <taxon>Magnoliopsida</taxon>
        <taxon>eudicotyledons</taxon>
        <taxon>Gunneridae</taxon>
        <taxon>Pentapetalae</taxon>
        <taxon>Dilleniales</taxon>
        <taxon>Dilleniaceae</taxon>
        <taxon>Dillenia</taxon>
    </lineage>
</organism>
<keyword evidence="2" id="KW-0479">Metal-binding</keyword>
<reference evidence="5 6" key="1">
    <citation type="submission" date="2023-12" db="EMBL/GenBank/DDBJ databases">
        <title>A high-quality genome assembly for Dillenia turbinata (Dilleniales).</title>
        <authorList>
            <person name="Chanderbali A."/>
        </authorList>
    </citation>
    <scope>NUCLEOTIDE SEQUENCE [LARGE SCALE GENOMIC DNA]</scope>
    <source>
        <strain evidence="5">LSX21</strain>
        <tissue evidence="5">Leaf</tissue>
    </source>
</reference>
<proteinExistence type="inferred from homology"/>
<keyword evidence="5" id="KW-0560">Oxidoreductase</keyword>
<accession>A0AAN8ZD72</accession>
<dbReference type="GO" id="GO:0051213">
    <property type="term" value="F:dioxygenase activity"/>
    <property type="evidence" value="ECO:0007669"/>
    <property type="project" value="UniProtKB-KW"/>
</dbReference>
<evidence type="ECO:0000256" key="2">
    <source>
        <dbReference type="ARBA" id="ARBA00022723"/>
    </source>
</evidence>
<comment type="similarity">
    <text evidence="1">Belongs to the iron/ascorbate-dependent oxidoreductase family.</text>
</comment>
<dbReference type="FunFam" id="2.60.120.330:FF:000079">
    <property type="entry name" value="Protein SRG1"/>
    <property type="match status" value="1"/>
</dbReference>
<gene>
    <name evidence="5" type="ORF">RJ641_005578</name>
</gene>
<sequence length="915" mass="104608">MDLKGEEGLGWGGSLPVPSVQEMVRKDPQSVPKRYIQSDKTRPLTLKVSSISEDIPVINFSRLVKGDEDERRKLDFACTNFGFFQVTDHGIEEEVLQNIKSAVAGFYRLPLVEKMKHAMKANDLQGYGQAYVASDEQKLDWCDLIGLIVQPAEKRNMKYWPTTVLGFKEAVEAYSAEMQRVTEEIFANLSVLMHMDHDGLKTLHGGMWQAMRMNYYPTCSRPDLVLGVSPHSDAGSITLLLQDDEIPGLQIKHYGGWVPVKPIPNAIVVNIADVTEVWSNGKYKSIEHRAVTNQEKPRMSIATFFLPNDQIKIGPLDSMVDDSNPKMYRRIKYLDYIRHTFERKMDGKANIEFLKCVTCHDIRDFIHTISRNENCRNMKLVYVSVKYAIFENVTKLDSISMVADLLKTTKKKDWDGEDPCHSTKSTRDECKILFKRSYREKIRSPLFLSHTHSLSLPSPFGLTLFSSPKSSPRSRLTLFSTPGSHGGTSFTGYDLDITLEKNFHTQTMRLGFVAYPKNLSMEKGHSSEIHRSQDMELPVPSVQDMVRNNPLSVPERYVQEDEERPSTFKPTSLSSEIPVISLSSLANGDENERRKLDFACTNWGFFRVMDHGIKEELRHNVKTAVAKFYDLPFEEKKKYAVDANDVQGYGQAYVVSDKQKLDWCDQMILKTRPPEYRDMKFWPTSIPGFQEAVEQYSAEIHTVSQEIIAHLSLLMRMDRDSLKRQHGELMQAMRLNYYPTCSRPDLVLGVGPHSDSDIITLLLQDDEICGLQIRHKGGWVPVKPIPNSIVVNIGDVMEVHVNKYLDPPIFYTWKNSGNAHAYVFNFDIWASQVWSNGKYKSIEHRATTNPEKARISIATFVMPDFQVEIGPLDSMADASNPRRYKNIKYLDYLRKSVARKMEGKAHTEFLKIEDA</sequence>
<evidence type="ECO:0000256" key="3">
    <source>
        <dbReference type="ARBA" id="ARBA00023004"/>
    </source>
</evidence>
<dbReference type="AlphaFoldDB" id="A0AAN8ZD72"/>
<keyword evidence="3" id="KW-0408">Iron</keyword>
<feature type="domain" description="Fe2OG dioxygenase" evidence="4">
    <location>
        <begin position="728"/>
        <end position="863"/>
    </location>
</feature>
<dbReference type="InterPro" id="IPR044861">
    <property type="entry name" value="IPNS-like_FE2OG_OXY"/>
</dbReference>
<name>A0AAN8ZD72_9MAGN</name>
<evidence type="ECO:0000313" key="5">
    <source>
        <dbReference type="EMBL" id="KAK6929373.1"/>
    </source>
</evidence>
<dbReference type="InterPro" id="IPR027443">
    <property type="entry name" value="IPNS-like_sf"/>
</dbReference>
<evidence type="ECO:0000259" key="4">
    <source>
        <dbReference type="PROSITE" id="PS51471"/>
    </source>
</evidence>
<dbReference type="Pfam" id="PF14226">
    <property type="entry name" value="DIOX_N"/>
    <property type="match status" value="2"/>
</dbReference>
<protein>
    <submittedName>
        <fullName evidence="5">Isopenicillin N synthase-like, Fe(2+) 2OG dioxygenase domain</fullName>
    </submittedName>
</protein>
<dbReference type="Proteomes" id="UP001370490">
    <property type="component" value="Unassembled WGS sequence"/>
</dbReference>
<keyword evidence="5" id="KW-0223">Dioxygenase</keyword>
<evidence type="ECO:0000313" key="6">
    <source>
        <dbReference type="Proteomes" id="UP001370490"/>
    </source>
</evidence>
<dbReference type="GO" id="GO:0046872">
    <property type="term" value="F:metal ion binding"/>
    <property type="evidence" value="ECO:0007669"/>
    <property type="project" value="UniProtKB-KW"/>
</dbReference>
<keyword evidence="6" id="KW-1185">Reference proteome</keyword>
<dbReference type="EMBL" id="JBAMMX010000013">
    <property type="protein sequence ID" value="KAK6929373.1"/>
    <property type="molecule type" value="Genomic_DNA"/>
</dbReference>